<proteinExistence type="predicted"/>
<reference evidence="1 2" key="1">
    <citation type="submission" date="2019-09" db="EMBL/GenBank/DDBJ databases">
        <authorList>
            <person name="Dittami M. S."/>
        </authorList>
    </citation>
    <scope>NUCLEOTIDE SEQUENCE [LARGE SCALE GENOMIC DNA]</scope>
    <source>
        <strain evidence="1">SPHINGO391</strain>
    </source>
</reference>
<sequence length="78" mass="8987">MRVDCAGNCHARRRKQCRRPFRSKLRSLYQKISMAAASPTKDGAPKLGRLTRLIVYREDIAVELPGVSHTYSRFCFPF</sequence>
<evidence type="ECO:0000313" key="2">
    <source>
        <dbReference type="Proteomes" id="UP000326857"/>
    </source>
</evidence>
<accession>A0A5E8AFZ9</accession>
<protein>
    <submittedName>
        <fullName evidence="1">Uncharacterized protein</fullName>
    </submittedName>
</protein>
<dbReference type="AlphaFoldDB" id="A0A5E8AFZ9"/>
<evidence type="ECO:0000313" key="1">
    <source>
        <dbReference type="EMBL" id="VVT28526.1"/>
    </source>
</evidence>
<gene>
    <name evidence="1" type="ORF">SPHINGO391_500209</name>
</gene>
<dbReference type="EMBL" id="CABVLI010000046">
    <property type="protein sequence ID" value="VVT28526.1"/>
    <property type="molecule type" value="Genomic_DNA"/>
</dbReference>
<dbReference type="Proteomes" id="UP000326857">
    <property type="component" value="Unassembled WGS sequence"/>
</dbReference>
<name>A0A5E8AFZ9_9SPHN</name>
<organism evidence="1 2">
    <name type="scientific">Sphingomonas aurantiaca</name>
    <dbReference type="NCBI Taxonomy" id="185949"/>
    <lineage>
        <taxon>Bacteria</taxon>
        <taxon>Pseudomonadati</taxon>
        <taxon>Pseudomonadota</taxon>
        <taxon>Alphaproteobacteria</taxon>
        <taxon>Sphingomonadales</taxon>
        <taxon>Sphingomonadaceae</taxon>
        <taxon>Sphingomonas</taxon>
    </lineage>
</organism>